<keyword evidence="5" id="KW-1185">Reference proteome</keyword>
<feature type="region of interest" description="Disordered" evidence="1">
    <location>
        <begin position="1"/>
        <end position="34"/>
    </location>
</feature>
<proteinExistence type="predicted"/>
<evidence type="ECO:0000313" key="4">
    <source>
        <dbReference type="EMBL" id="MFC5517058.1"/>
    </source>
</evidence>
<evidence type="ECO:0000256" key="1">
    <source>
        <dbReference type="SAM" id="MobiDB-lite"/>
    </source>
</evidence>
<organism evidence="4 5">
    <name type="scientific">Kaistia terrae</name>
    <dbReference type="NCBI Taxonomy" id="537017"/>
    <lineage>
        <taxon>Bacteria</taxon>
        <taxon>Pseudomonadati</taxon>
        <taxon>Pseudomonadota</taxon>
        <taxon>Alphaproteobacteria</taxon>
        <taxon>Hyphomicrobiales</taxon>
        <taxon>Kaistiaceae</taxon>
        <taxon>Kaistia</taxon>
    </lineage>
</organism>
<dbReference type="PANTHER" id="PTHR12526">
    <property type="entry name" value="GLYCOSYLTRANSFERASE"/>
    <property type="match status" value="1"/>
</dbReference>
<dbReference type="InterPro" id="IPR001296">
    <property type="entry name" value="Glyco_trans_1"/>
</dbReference>
<keyword evidence="4" id="KW-0808">Transferase</keyword>
<dbReference type="InterPro" id="IPR028098">
    <property type="entry name" value="Glyco_trans_4-like_N"/>
</dbReference>
<feature type="domain" description="Glycosyl transferase family 1" evidence="2">
    <location>
        <begin position="218"/>
        <end position="378"/>
    </location>
</feature>
<evidence type="ECO:0000313" key="5">
    <source>
        <dbReference type="Proteomes" id="UP001596150"/>
    </source>
</evidence>
<keyword evidence="4" id="KW-0328">Glycosyltransferase</keyword>
<sequence length="404" mass="44455">MRKSSTGAELPRGWSSRSAGNQRDPLPFQGQIPRMPASPRRILQILPDGSSGGGGTAVLGLCSDLRAEGSWDVALITAPGSRVEQQAARDGITIFPIDFFTSRLDFRVTSRLAHHIDEFRPDLVHAHGARAALPFCSRKLRNGTRLAYTVHGFHHTRKSFPLRQLGRLAERHIATRADAVIFVSEGDREQAVRERILPRDSRKGSIVVNGIDPSDFKAIVPSSEYFDLIFAGRAHPQKNPLFMVEIMEALHGSGIRLRMICGGELEEALKARIAASPESDSISFTGALPREEVLSAFLSAKLLVMPSLWEGLPIAPIEALYCGLPVIASNIRGTDEVVIDGVNGRLIDGFDAMAYAKAIREILGNDALRRRMVTEGRRRVEDHFLRSASSVRHEAIYQSLLRSS</sequence>
<dbReference type="Pfam" id="PF00534">
    <property type="entry name" value="Glycos_transf_1"/>
    <property type="match status" value="1"/>
</dbReference>
<dbReference type="CDD" id="cd03801">
    <property type="entry name" value="GT4_PimA-like"/>
    <property type="match status" value="1"/>
</dbReference>
<dbReference type="EMBL" id="JBHSML010000004">
    <property type="protein sequence ID" value="MFC5517058.1"/>
    <property type="molecule type" value="Genomic_DNA"/>
</dbReference>
<evidence type="ECO:0000259" key="3">
    <source>
        <dbReference type="Pfam" id="PF13579"/>
    </source>
</evidence>
<dbReference type="Pfam" id="PF13579">
    <property type="entry name" value="Glyco_trans_4_4"/>
    <property type="match status" value="1"/>
</dbReference>
<dbReference type="RefSeq" id="WP_380224522.1">
    <property type="nucleotide sequence ID" value="NZ_JBHSML010000004.1"/>
</dbReference>
<dbReference type="SUPFAM" id="SSF53756">
    <property type="entry name" value="UDP-Glycosyltransferase/glycogen phosphorylase"/>
    <property type="match status" value="1"/>
</dbReference>
<dbReference type="EC" id="2.4.-.-" evidence="4"/>
<evidence type="ECO:0000259" key="2">
    <source>
        <dbReference type="Pfam" id="PF00534"/>
    </source>
</evidence>
<dbReference type="Proteomes" id="UP001596150">
    <property type="component" value="Unassembled WGS sequence"/>
</dbReference>
<reference evidence="5" key="1">
    <citation type="journal article" date="2019" name="Int. J. Syst. Evol. Microbiol.">
        <title>The Global Catalogue of Microorganisms (GCM) 10K type strain sequencing project: providing services to taxonomists for standard genome sequencing and annotation.</title>
        <authorList>
            <consortium name="The Broad Institute Genomics Platform"/>
            <consortium name="The Broad Institute Genome Sequencing Center for Infectious Disease"/>
            <person name="Wu L."/>
            <person name="Ma J."/>
        </authorList>
    </citation>
    <scope>NUCLEOTIDE SEQUENCE [LARGE SCALE GENOMIC DNA]</scope>
    <source>
        <strain evidence="5">KACC 12633</strain>
    </source>
</reference>
<dbReference type="GO" id="GO:0016757">
    <property type="term" value="F:glycosyltransferase activity"/>
    <property type="evidence" value="ECO:0007669"/>
    <property type="project" value="UniProtKB-KW"/>
</dbReference>
<protein>
    <submittedName>
        <fullName evidence="4">Glycosyltransferase family 4 protein</fullName>
        <ecNumber evidence="4">2.4.-.-</ecNumber>
    </submittedName>
</protein>
<comment type="caution">
    <text evidence="4">The sequence shown here is derived from an EMBL/GenBank/DDBJ whole genome shotgun (WGS) entry which is preliminary data.</text>
</comment>
<feature type="domain" description="Glycosyltransferase subfamily 4-like N-terminal" evidence="3">
    <location>
        <begin position="52"/>
        <end position="199"/>
    </location>
</feature>
<dbReference type="Gene3D" id="3.40.50.2000">
    <property type="entry name" value="Glycogen Phosphorylase B"/>
    <property type="match status" value="2"/>
</dbReference>
<accession>A0ABW0PY54</accession>
<gene>
    <name evidence="4" type="ORF">ACFPP9_14835</name>
</gene>
<name>A0ABW0PY54_9HYPH</name>